<evidence type="ECO:0000313" key="2">
    <source>
        <dbReference type="EMBL" id="MCI73721.1"/>
    </source>
</evidence>
<feature type="non-terminal residue" evidence="2">
    <location>
        <position position="1"/>
    </location>
</feature>
<dbReference type="InterPro" id="IPR043159">
    <property type="entry name" value="Lectin_gal-bd_sf"/>
</dbReference>
<protein>
    <submittedName>
        <fullName evidence="2">Beta-galactosidase 9-like</fullName>
    </submittedName>
</protein>
<reference evidence="2 3" key="1">
    <citation type="journal article" date="2018" name="Front. Plant Sci.">
        <title>Red Clover (Trifolium pratense) and Zigzag Clover (T. medium) - A Picture of Genomic Similarities and Differences.</title>
        <authorList>
            <person name="Dluhosova J."/>
            <person name="Istvanek J."/>
            <person name="Nedelnik J."/>
            <person name="Repkova J."/>
        </authorList>
    </citation>
    <scope>NUCLEOTIDE SEQUENCE [LARGE SCALE GENOMIC DNA]</scope>
    <source>
        <strain evidence="3">cv. 10/8</strain>
        <tissue evidence="2">Leaf</tissue>
    </source>
</reference>
<dbReference type="Gene3D" id="2.60.120.740">
    <property type="match status" value="1"/>
</dbReference>
<proteinExistence type="predicted"/>
<dbReference type="Pfam" id="PF02140">
    <property type="entry name" value="SUEL_Lectin"/>
    <property type="match status" value="1"/>
</dbReference>
<evidence type="ECO:0000259" key="1">
    <source>
        <dbReference type="PROSITE" id="PS50228"/>
    </source>
</evidence>
<dbReference type="EMBL" id="LXQA010844871">
    <property type="protein sequence ID" value="MCI73721.1"/>
    <property type="molecule type" value="Genomic_DNA"/>
</dbReference>
<dbReference type="Proteomes" id="UP000265520">
    <property type="component" value="Unassembled WGS sequence"/>
</dbReference>
<keyword evidence="3" id="KW-1185">Reference proteome</keyword>
<comment type="caution">
    <text evidence="2">The sequence shown here is derived from an EMBL/GenBank/DDBJ whole genome shotgun (WGS) entry which is preliminary data.</text>
</comment>
<dbReference type="AlphaFoldDB" id="A0A392UJJ5"/>
<name>A0A392UJJ5_9FABA</name>
<dbReference type="InterPro" id="IPR000922">
    <property type="entry name" value="Lectin_gal-bd_dom"/>
</dbReference>
<sequence length="47" mass="4837">ACLGKRSCSIKISGAVFGDDPCKDVAKTLSVEARCTSPSSTDGSFQL</sequence>
<dbReference type="PROSITE" id="PS50228">
    <property type="entry name" value="SUEL_LECTIN"/>
    <property type="match status" value="1"/>
</dbReference>
<dbReference type="GO" id="GO:0030246">
    <property type="term" value="F:carbohydrate binding"/>
    <property type="evidence" value="ECO:0007669"/>
    <property type="project" value="InterPro"/>
</dbReference>
<organism evidence="2 3">
    <name type="scientific">Trifolium medium</name>
    <dbReference type="NCBI Taxonomy" id="97028"/>
    <lineage>
        <taxon>Eukaryota</taxon>
        <taxon>Viridiplantae</taxon>
        <taxon>Streptophyta</taxon>
        <taxon>Embryophyta</taxon>
        <taxon>Tracheophyta</taxon>
        <taxon>Spermatophyta</taxon>
        <taxon>Magnoliopsida</taxon>
        <taxon>eudicotyledons</taxon>
        <taxon>Gunneridae</taxon>
        <taxon>Pentapetalae</taxon>
        <taxon>rosids</taxon>
        <taxon>fabids</taxon>
        <taxon>Fabales</taxon>
        <taxon>Fabaceae</taxon>
        <taxon>Papilionoideae</taxon>
        <taxon>50 kb inversion clade</taxon>
        <taxon>NPAAA clade</taxon>
        <taxon>Hologalegina</taxon>
        <taxon>IRL clade</taxon>
        <taxon>Trifolieae</taxon>
        <taxon>Trifolium</taxon>
    </lineage>
</organism>
<evidence type="ECO:0000313" key="3">
    <source>
        <dbReference type="Proteomes" id="UP000265520"/>
    </source>
</evidence>
<feature type="domain" description="SUEL-type lectin" evidence="1">
    <location>
        <begin position="1"/>
        <end position="36"/>
    </location>
</feature>
<accession>A0A392UJJ5</accession>